<protein>
    <submittedName>
        <fullName evidence="2">TIM barrel protein</fullName>
    </submittedName>
</protein>
<dbReference type="RefSeq" id="WP_171654838.1">
    <property type="nucleotide sequence ID" value="NZ_WHOD01000100.1"/>
</dbReference>
<dbReference type="Gene3D" id="3.20.20.150">
    <property type="entry name" value="Divalent-metal-dependent TIM barrel enzymes"/>
    <property type="match status" value="1"/>
</dbReference>
<dbReference type="Proteomes" id="UP000641588">
    <property type="component" value="Unassembled WGS sequence"/>
</dbReference>
<name>A0A972GYN4_9BACL</name>
<dbReference type="SUPFAM" id="SSF51658">
    <property type="entry name" value="Xylose isomerase-like"/>
    <property type="match status" value="1"/>
</dbReference>
<dbReference type="PANTHER" id="PTHR12110:SF41">
    <property type="entry name" value="INOSOSE DEHYDRATASE"/>
    <property type="match status" value="1"/>
</dbReference>
<evidence type="ECO:0000259" key="1">
    <source>
        <dbReference type="Pfam" id="PF01261"/>
    </source>
</evidence>
<feature type="domain" description="Xylose isomerase-like TIM barrel" evidence="1">
    <location>
        <begin position="20"/>
        <end position="273"/>
    </location>
</feature>
<dbReference type="AlphaFoldDB" id="A0A972GYN4"/>
<gene>
    <name evidence="2" type="ORF">GC093_25775</name>
</gene>
<reference evidence="2" key="1">
    <citation type="submission" date="2019-10" db="EMBL/GenBank/DDBJ databases">
        <title>Description of Paenibacillus glebae sp. nov.</title>
        <authorList>
            <person name="Carlier A."/>
            <person name="Qi S."/>
        </authorList>
    </citation>
    <scope>NUCLEOTIDE SEQUENCE</scope>
    <source>
        <strain evidence="2">LMG 31456</strain>
    </source>
</reference>
<accession>A0A972GYN4</accession>
<dbReference type="Pfam" id="PF01261">
    <property type="entry name" value="AP_endonuc_2"/>
    <property type="match status" value="1"/>
</dbReference>
<dbReference type="EMBL" id="WHOD01000100">
    <property type="protein sequence ID" value="NOU96603.1"/>
    <property type="molecule type" value="Genomic_DNA"/>
</dbReference>
<comment type="caution">
    <text evidence="2">The sequence shown here is derived from an EMBL/GenBank/DDBJ whole genome shotgun (WGS) entry which is preliminary data.</text>
</comment>
<sequence length="282" mass="32270">MIVGLGEWGLHYRTIEDHCRIAKSFDLRYLELGIGGDFPGRIQRDISQQAIDDLLICMNDYGIKAPFVALENDFTIGGQEQVTKMKERVAHDIRLASRLNATHVRLFTGFELASEMTEERWAVMLQAFAEMNELCTELGMVISIETHGRNTQVNNGFIHEHTTSTEWISLQRLLRELPSAVGFNFDPGNLKAVDPSRPVTDYAKLLGDRINYCHLKDWKQVGDYWVACAPGDDNLNYDELLKVVPFQGVYLIEYEQVDDVVEGIGRSLDYLRSIRPDLRIEW</sequence>
<evidence type="ECO:0000313" key="3">
    <source>
        <dbReference type="Proteomes" id="UP000641588"/>
    </source>
</evidence>
<dbReference type="InterPro" id="IPR050312">
    <property type="entry name" value="IolE/XylAMocC-like"/>
</dbReference>
<dbReference type="PANTHER" id="PTHR12110">
    <property type="entry name" value="HYDROXYPYRUVATE ISOMERASE"/>
    <property type="match status" value="1"/>
</dbReference>
<dbReference type="InterPro" id="IPR036237">
    <property type="entry name" value="Xyl_isomerase-like_sf"/>
</dbReference>
<proteinExistence type="predicted"/>
<keyword evidence="3" id="KW-1185">Reference proteome</keyword>
<dbReference type="InterPro" id="IPR013022">
    <property type="entry name" value="Xyl_isomerase-like_TIM-brl"/>
</dbReference>
<organism evidence="2 3">
    <name type="scientific">Paenibacillus foliorum</name>
    <dbReference type="NCBI Taxonomy" id="2654974"/>
    <lineage>
        <taxon>Bacteria</taxon>
        <taxon>Bacillati</taxon>
        <taxon>Bacillota</taxon>
        <taxon>Bacilli</taxon>
        <taxon>Bacillales</taxon>
        <taxon>Paenibacillaceae</taxon>
        <taxon>Paenibacillus</taxon>
    </lineage>
</organism>
<evidence type="ECO:0000313" key="2">
    <source>
        <dbReference type="EMBL" id="NOU96603.1"/>
    </source>
</evidence>